<protein>
    <submittedName>
        <fullName evidence="6">FGGY-family carbohydrate kinase</fullName>
    </submittedName>
</protein>
<dbReference type="InterPro" id="IPR018484">
    <property type="entry name" value="FGGY_N"/>
</dbReference>
<dbReference type="PIRSF" id="PIRSF000538">
    <property type="entry name" value="GlpK"/>
    <property type="match status" value="1"/>
</dbReference>
<dbReference type="GO" id="GO:0016301">
    <property type="term" value="F:kinase activity"/>
    <property type="evidence" value="ECO:0007669"/>
    <property type="project" value="UniProtKB-KW"/>
</dbReference>
<proteinExistence type="inferred from homology"/>
<comment type="similarity">
    <text evidence="1">Belongs to the FGGY kinase family.</text>
</comment>
<dbReference type="InterPro" id="IPR050406">
    <property type="entry name" value="FGGY_Carb_Kinase"/>
</dbReference>
<feature type="domain" description="Carbohydrate kinase FGGY N-terminal" evidence="4">
    <location>
        <begin position="4"/>
        <end position="247"/>
    </location>
</feature>
<evidence type="ECO:0000259" key="4">
    <source>
        <dbReference type="Pfam" id="PF00370"/>
    </source>
</evidence>
<dbReference type="Gene3D" id="3.30.420.40">
    <property type="match status" value="2"/>
</dbReference>
<dbReference type="InterPro" id="IPR018485">
    <property type="entry name" value="FGGY_C"/>
</dbReference>
<evidence type="ECO:0000313" key="7">
    <source>
        <dbReference type="Proteomes" id="UP001166585"/>
    </source>
</evidence>
<keyword evidence="7" id="KW-1185">Reference proteome</keyword>
<evidence type="ECO:0000313" key="6">
    <source>
        <dbReference type="EMBL" id="MBS9478332.1"/>
    </source>
</evidence>
<dbReference type="PANTHER" id="PTHR43095">
    <property type="entry name" value="SUGAR KINASE"/>
    <property type="match status" value="1"/>
</dbReference>
<keyword evidence="3 6" id="KW-0418">Kinase</keyword>
<evidence type="ECO:0000256" key="3">
    <source>
        <dbReference type="ARBA" id="ARBA00022777"/>
    </source>
</evidence>
<evidence type="ECO:0000256" key="1">
    <source>
        <dbReference type="ARBA" id="ARBA00009156"/>
    </source>
</evidence>
<dbReference type="PANTHER" id="PTHR43095:SF5">
    <property type="entry name" value="XYLULOSE KINASE"/>
    <property type="match status" value="1"/>
</dbReference>
<evidence type="ECO:0000256" key="2">
    <source>
        <dbReference type="ARBA" id="ARBA00022679"/>
    </source>
</evidence>
<dbReference type="RefSeq" id="WP_213756333.1">
    <property type="nucleotide sequence ID" value="NZ_JAHCQH010000018.1"/>
</dbReference>
<sequence length="499" mass="52935">MSCVLGLDIGTTSTIGLLLRLPGEILGVVSRPVTLSSPQAGWAEEDPAQWWANVRAITRELIETSGIDPAEIVAVGVTGMLPAVVLLDAQGQLLRPSIQQSDGRCGAEVAEMRAEKDEATFIAKAGNGINQQLVTAKLRWIARHEPEVFAQIATVFGSYDYVNWQLTGERAVEQNWALEAGFVDVSRHAIDDELVAWAGIPRSAVPRKTASHEIMGHVSAAGAAATGLAEGTPVIGGAADMIASALGAGVTRKGDILLKFGGAVDILVATDQVKPDPRLYLDYHLIPGLYMPNGCMATGGSALNWFVRNFAGGETAEAERQGVSLLQHLDRLAAEKPAGADGLMILPYFLGEKTPIHDPAARGVVDGLTLSHDIGHVWRALLEAYAYACAHHIEVLADMGHAADHVLVSDGGSQSRVWMQIVADVLGRKVHRLKGHPGSSLGAAWTAAVGVGLADWSGISRFVQQDEVLAPDPAHAPVYRAGYGRYRDLYCRLSAGRGA</sequence>
<keyword evidence="2" id="KW-0808">Transferase</keyword>
<dbReference type="Pfam" id="PF02782">
    <property type="entry name" value="FGGY_C"/>
    <property type="match status" value="1"/>
</dbReference>
<dbReference type="InterPro" id="IPR043129">
    <property type="entry name" value="ATPase_NBD"/>
</dbReference>
<feature type="domain" description="Carbohydrate kinase FGGY C-terminal" evidence="5">
    <location>
        <begin position="277"/>
        <end position="449"/>
    </location>
</feature>
<dbReference type="Pfam" id="PF00370">
    <property type="entry name" value="FGGY_N"/>
    <property type="match status" value="1"/>
</dbReference>
<dbReference type="Proteomes" id="UP001166585">
    <property type="component" value="Unassembled WGS sequence"/>
</dbReference>
<comment type="caution">
    <text evidence="6">The sequence shown here is derived from an EMBL/GenBank/DDBJ whole genome shotgun (WGS) entry which is preliminary data.</text>
</comment>
<accession>A0ABS5RDA0</accession>
<name>A0ABS5RDA0_9HYPH</name>
<dbReference type="SUPFAM" id="SSF53067">
    <property type="entry name" value="Actin-like ATPase domain"/>
    <property type="match status" value="2"/>
</dbReference>
<dbReference type="InterPro" id="IPR000577">
    <property type="entry name" value="Carb_kinase_FGGY"/>
</dbReference>
<gene>
    <name evidence="6" type="ORF">KIP89_14550</name>
</gene>
<dbReference type="CDD" id="cd07804">
    <property type="entry name" value="ASKHA_NBD_FGGY_RrXK-like"/>
    <property type="match status" value="1"/>
</dbReference>
<reference evidence="6" key="1">
    <citation type="submission" date="2021-05" db="EMBL/GenBank/DDBJ databases">
        <authorList>
            <person name="Sun Q."/>
            <person name="Inoue M."/>
        </authorList>
    </citation>
    <scope>NUCLEOTIDE SEQUENCE</scope>
    <source>
        <strain evidence="6">VKM B-3255</strain>
    </source>
</reference>
<evidence type="ECO:0000259" key="5">
    <source>
        <dbReference type="Pfam" id="PF02782"/>
    </source>
</evidence>
<organism evidence="6 7">
    <name type="scientific">Ancylobacter radicis</name>
    <dbReference type="NCBI Taxonomy" id="2836179"/>
    <lineage>
        <taxon>Bacteria</taxon>
        <taxon>Pseudomonadati</taxon>
        <taxon>Pseudomonadota</taxon>
        <taxon>Alphaproteobacteria</taxon>
        <taxon>Hyphomicrobiales</taxon>
        <taxon>Xanthobacteraceae</taxon>
        <taxon>Ancylobacter</taxon>
    </lineage>
</organism>
<dbReference type="EMBL" id="JAHCQH010000018">
    <property type="protein sequence ID" value="MBS9478332.1"/>
    <property type="molecule type" value="Genomic_DNA"/>
</dbReference>